<dbReference type="RefSeq" id="WP_379557153.1">
    <property type="nucleotide sequence ID" value="NZ_JBHTJS010000008.1"/>
</dbReference>
<dbReference type="Proteomes" id="UP001597048">
    <property type="component" value="Unassembled WGS sequence"/>
</dbReference>
<evidence type="ECO:0000313" key="6">
    <source>
        <dbReference type="Proteomes" id="UP001597048"/>
    </source>
</evidence>
<dbReference type="InterPro" id="IPR009722">
    <property type="entry name" value="YjiK/CarP"/>
</dbReference>
<dbReference type="EMBL" id="JBHTJS010000008">
    <property type="protein sequence ID" value="MFD1007227.1"/>
    <property type="molecule type" value="Genomic_DNA"/>
</dbReference>
<name>A0ABW3KE62_9GAMM</name>
<accession>A0ABW3KE62</accession>
<proteinExistence type="predicted"/>
<dbReference type="SUPFAM" id="SSF101898">
    <property type="entry name" value="NHL repeat"/>
    <property type="match status" value="1"/>
</dbReference>
<keyword evidence="2" id="KW-1003">Cell membrane</keyword>
<evidence type="ECO:0000313" key="5">
    <source>
        <dbReference type="EMBL" id="MFD1007227.1"/>
    </source>
</evidence>
<evidence type="ECO:0000256" key="1">
    <source>
        <dbReference type="ARBA" id="ARBA00004236"/>
    </source>
</evidence>
<keyword evidence="6" id="KW-1185">Reference proteome</keyword>
<organism evidence="5 6">
    <name type="scientific">Oceanisphaera ostreae</name>
    <dbReference type="NCBI Taxonomy" id="914151"/>
    <lineage>
        <taxon>Bacteria</taxon>
        <taxon>Pseudomonadati</taxon>
        <taxon>Pseudomonadota</taxon>
        <taxon>Gammaproteobacteria</taxon>
        <taxon>Aeromonadales</taxon>
        <taxon>Aeromonadaceae</taxon>
        <taxon>Oceanisphaera</taxon>
    </lineage>
</organism>
<keyword evidence="3" id="KW-0472">Membrane</keyword>
<evidence type="ECO:0000256" key="4">
    <source>
        <dbReference type="SAM" id="SignalP"/>
    </source>
</evidence>
<protein>
    <submittedName>
        <fullName evidence="5">SdiA-regulated domain-containing protein</fullName>
    </submittedName>
</protein>
<keyword evidence="4" id="KW-0732">Signal</keyword>
<sequence>MRILVSLYWIFVLGGCATAQEQSLVLDTVATFDTRLSETSGLIRWQQGFITHNDSGNDAELFMLTANGDLIARLPVAAGNHDWEDIAVQGNTLYVADIGNNNGRRPELSILPLTLEQNKVQVHPSLPVAYAEQTHFQPAPYQHNFDAEALTWVEDDLWLFTKRWLDQQTAIYTVPTIGKPRPLQAHQQLNTQMLVTGADFDTKTNTLLLLGYSRNWWHRTAWIWLYPVQEGRVLERQGLRFRLSERGQFEGIALGQDRLIYVTREGHNTNLFRSRVSLAALLAHSP</sequence>
<reference evidence="6" key="1">
    <citation type="journal article" date="2019" name="Int. J. Syst. Evol. Microbiol.">
        <title>The Global Catalogue of Microorganisms (GCM) 10K type strain sequencing project: providing services to taxonomists for standard genome sequencing and annotation.</title>
        <authorList>
            <consortium name="The Broad Institute Genomics Platform"/>
            <consortium name="The Broad Institute Genome Sequencing Center for Infectious Disease"/>
            <person name="Wu L."/>
            <person name="Ma J."/>
        </authorList>
    </citation>
    <scope>NUCLEOTIDE SEQUENCE [LARGE SCALE GENOMIC DNA]</scope>
    <source>
        <strain evidence="6">CCUG 60525</strain>
    </source>
</reference>
<comment type="caution">
    <text evidence="5">The sequence shown here is derived from an EMBL/GenBank/DDBJ whole genome shotgun (WGS) entry which is preliminary data.</text>
</comment>
<feature type="signal peptide" evidence="4">
    <location>
        <begin position="1"/>
        <end position="19"/>
    </location>
</feature>
<dbReference type="PROSITE" id="PS51257">
    <property type="entry name" value="PROKAR_LIPOPROTEIN"/>
    <property type="match status" value="1"/>
</dbReference>
<comment type="subcellular location">
    <subcellularLocation>
        <location evidence="1">Cell membrane</location>
    </subcellularLocation>
</comment>
<evidence type="ECO:0000256" key="2">
    <source>
        <dbReference type="ARBA" id="ARBA00022475"/>
    </source>
</evidence>
<evidence type="ECO:0000256" key="3">
    <source>
        <dbReference type="ARBA" id="ARBA00023136"/>
    </source>
</evidence>
<gene>
    <name evidence="5" type="ORF">ACFQ1C_03525</name>
</gene>
<dbReference type="Pfam" id="PF06977">
    <property type="entry name" value="SdiA-regulated"/>
    <property type="match status" value="1"/>
</dbReference>
<feature type="chain" id="PRO_5046911991" evidence="4">
    <location>
        <begin position="20"/>
        <end position="286"/>
    </location>
</feature>